<sequence length="352" mass="39112">MEVNRKSAGAAVAALWRWWWGELRALLPRRVFPEREALVLELGGEQVVASVRAAGGRRELGAFALAEIESAGAFPRELRQERARRDLELVLPPGQVLAKTLDLPLAVEENLAQVIGFEMDRHTPFKVDAVYHAFRVLERRPAQGRLRIRLLVIPRPRLDAWLDRLAALDLRPDRVLAAGEKAIDLLPRGPRAQGSAAARANTWLARAVVVLLVAAALVPLGYLRQVVVVLNHEVSRYEGVARQVEELQARHGDLRQQAEFLVQRRLARPYTAEALDELARVLPDDTWVQSLELSGNRVDIGGLSESASGLIERIEASPMFESVSFSAPVTRDRMGGAADQFRITARIRRADG</sequence>
<dbReference type="InterPro" id="IPR007813">
    <property type="entry name" value="PilN"/>
</dbReference>
<keyword evidence="1" id="KW-0175">Coiled coil</keyword>
<evidence type="ECO:0000313" key="3">
    <source>
        <dbReference type="EMBL" id="AGA33578.1"/>
    </source>
</evidence>
<dbReference type="InterPro" id="IPR024230">
    <property type="entry name" value="GspL_cyto_dom"/>
</dbReference>
<dbReference type="PANTHER" id="PTHR40278:SF1">
    <property type="entry name" value="DNA UTILIZATION PROTEIN HOFN"/>
    <property type="match status" value="1"/>
</dbReference>
<dbReference type="Gene3D" id="3.30.420.380">
    <property type="match status" value="1"/>
</dbReference>
<reference evidence="3" key="1">
    <citation type="submission" date="2015-12" db="EMBL/GenBank/DDBJ databases">
        <authorList>
            <person name="Tikhonova T.V."/>
            <person name="Pavlov A.R."/>
            <person name="Beletsky A.V."/>
            <person name="Mardanov A.V."/>
            <person name="Sorokin D.Y."/>
            <person name="Ravin N.V."/>
            <person name="Popov V.O."/>
        </authorList>
    </citation>
    <scope>NUCLEOTIDE SEQUENCE</scope>
    <source>
        <strain evidence="3">DSM 14787</strain>
    </source>
</reference>
<dbReference type="Proteomes" id="UP000010809">
    <property type="component" value="Chromosome"/>
</dbReference>
<organism evidence="3 4">
    <name type="scientific">Thioalkalivibrio nitratireducens (strain DSM 14787 / UNIQEM 213 / ALEN2)</name>
    <dbReference type="NCBI Taxonomy" id="1255043"/>
    <lineage>
        <taxon>Bacteria</taxon>
        <taxon>Pseudomonadati</taxon>
        <taxon>Pseudomonadota</taxon>
        <taxon>Gammaproteobacteria</taxon>
        <taxon>Chromatiales</taxon>
        <taxon>Ectothiorhodospiraceae</taxon>
        <taxon>Thioalkalivibrio</taxon>
    </lineage>
</organism>
<feature type="domain" description="GspL cytoplasmic actin-ATPase-like" evidence="2">
    <location>
        <begin position="78"/>
        <end position="258"/>
    </location>
</feature>
<dbReference type="EMBL" id="CP003989">
    <property type="protein sequence ID" value="AGA33578.1"/>
    <property type="molecule type" value="Genomic_DNA"/>
</dbReference>
<dbReference type="HOGENOM" id="CLU_049033_1_0_6"/>
<feature type="coiled-coil region" evidence="1">
    <location>
        <begin position="237"/>
        <end position="264"/>
    </location>
</feature>
<dbReference type="InterPro" id="IPR043129">
    <property type="entry name" value="ATPase_NBD"/>
</dbReference>
<dbReference type="Pfam" id="PF05134">
    <property type="entry name" value="T2SSL"/>
    <property type="match status" value="1"/>
</dbReference>
<evidence type="ECO:0000313" key="4">
    <source>
        <dbReference type="Proteomes" id="UP000010809"/>
    </source>
</evidence>
<keyword evidence="4" id="KW-1185">Reference proteome</keyword>
<gene>
    <name evidence="3" type="primary">pefL [H]</name>
    <name evidence="3" type="ordered locus">TVNIR_1917</name>
</gene>
<dbReference type="STRING" id="1255043.TVNIR_1917"/>
<dbReference type="eggNOG" id="COG3166">
    <property type="taxonomic scope" value="Bacteria"/>
</dbReference>
<accession>L0DX02</accession>
<protein>
    <submittedName>
        <fullName evidence="3">General secretion pathway protein L</fullName>
    </submittedName>
</protein>
<evidence type="ECO:0000256" key="1">
    <source>
        <dbReference type="SAM" id="Coils"/>
    </source>
</evidence>
<dbReference type="Pfam" id="PF05137">
    <property type="entry name" value="PilN"/>
    <property type="match status" value="1"/>
</dbReference>
<dbReference type="PANTHER" id="PTHR40278">
    <property type="entry name" value="DNA UTILIZATION PROTEIN HOFN"/>
    <property type="match status" value="1"/>
</dbReference>
<name>L0DX02_THIND</name>
<dbReference type="KEGG" id="tni:TVNIR_1917"/>
<dbReference type="AlphaFoldDB" id="L0DX02"/>
<dbReference type="SUPFAM" id="SSF53067">
    <property type="entry name" value="Actin-like ATPase domain"/>
    <property type="match status" value="1"/>
</dbReference>
<dbReference type="PATRIC" id="fig|1255043.3.peg.1941"/>
<evidence type="ECO:0000259" key="2">
    <source>
        <dbReference type="Pfam" id="PF05134"/>
    </source>
</evidence>
<proteinExistence type="predicted"/>
<dbReference type="InterPro" id="IPR052534">
    <property type="entry name" value="Extracell_DNA_Util/SecSys_Comp"/>
</dbReference>